<dbReference type="CTD" id="39833"/>
<dbReference type="Proteomes" id="UP000515158">
    <property type="component" value="Unplaced"/>
</dbReference>
<name>A0A6P8ZM53_THRPL</name>
<dbReference type="OrthoDB" id="8177523at2759"/>
<dbReference type="RefSeq" id="XP_034240004.1">
    <property type="nucleotide sequence ID" value="XM_034384113.1"/>
</dbReference>
<organism evidence="3">
    <name type="scientific">Thrips palmi</name>
    <name type="common">Melon thrips</name>
    <dbReference type="NCBI Taxonomy" id="161013"/>
    <lineage>
        <taxon>Eukaryota</taxon>
        <taxon>Metazoa</taxon>
        <taxon>Ecdysozoa</taxon>
        <taxon>Arthropoda</taxon>
        <taxon>Hexapoda</taxon>
        <taxon>Insecta</taxon>
        <taxon>Pterygota</taxon>
        <taxon>Neoptera</taxon>
        <taxon>Paraneoptera</taxon>
        <taxon>Thysanoptera</taxon>
        <taxon>Terebrantia</taxon>
        <taxon>Thripoidea</taxon>
        <taxon>Thripidae</taxon>
        <taxon>Thrips</taxon>
    </lineage>
</organism>
<evidence type="ECO:0000313" key="3">
    <source>
        <dbReference type="RefSeq" id="XP_034240004.1"/>
    </source>
</evidence>
<protein>
    <submittedName>
        <fullName evidence="3">Protein giant-lens</fullName>
    </submittedName>
</protein>
<evidence type="ECO:0000256" key="1">
    <source>
        <dbReference type="SAM" id="MobiDB-lite"/>
    </source>
</evidence>
<dbReference type="KEGG" id="tpal:117644557"/>
<dbReference type="GeneID" id="117644557"/>
<reference evidence="3" key="1">
    <citation type="submission" date="2025-08" db="UniProtKB">
        <authorList>
            <consortium name="RefSeq"/>
        </authorList>
    </citation>
    <scope>IDENTIFICATION</scope>
    <source>
        <tissue evidence="3">Total insect</tissue>
    </source>
</reference>
<dbReference type="AlphaFoldDB" id="A0A6P8ZM53"/>
<dbReference type="InParanoid" id="A0A6P8ZM53"/>
<proteinExistence type="predicted"/>
<keyword evidence="2" id="KW-1185">Reference proteome</keyword>
<accession>A0A6P8ZM53</accession>
<evidence type="ECO:0000313" key="2">
    <source>
        <dbReference type="Proteomes" id="UP000515158"/>
    </source>
</evidence>
<sequence>MEEPLLRRMSSSAERTYHQIAPHHSNQQLGDRQYRYHNHHHHHHWEDMTVFLRWLLVVLSLVPVSMASRLPLVMLAHHHHHHHHHHNHDLDLELDLLDPGRWDLATPLQQQAQQAQHDKRIRTLYQVGNSEEELPECAEGAVCSKLDVYEKPWLERQCRCRNQQPCPGHPSPGDGHTIVDKTRQLKMCDPVRKLPKCRYFRDVTWTLVSGAYPGNATQQIVHCHCPRGSIAYLVKRQAFADDAGDAAQELDRLDATPRFKYSFACSPQSRLRCQRKEPCRLFTVRRRQELLDEVNTNSLCQCPHNHYCPTHHSDPGVIQGNTYQDDNVRTYSGYCLPL</sequence>
<dbReference type="Gene3D" id="2.20.20.150">
    <property type="match status" value="1"/>
</dbReference>
<dbReference type="FunCoup" id="A0A6P8ZM53">
    <property type="interactions" value="107"/>
</dbReference>
<dbReference type="Pfam" id="PF11581">
    <property type="entry name" value="Argos"/>
    <property type="match status" value="1"/>
</dbReference>
<feature type="region of interest" description="Disordered" evidence="1">
    <location>
        <begin position="1"/>
        <end position="27"/>
    </location>
</feature>
<dbReference type="InterPro" id="IPR021633">
    <property type="entry name" value="Argos"/>
</dbReference>
<dbReference type="Gene3D" id="2.20.20.160">
    <property type="match status" value="2"/>
</dbReference>
<gene>
    <name evidence="3" type="primary">LOC117644557</name>
</gene>